<evidence type="ECO:0000256" key="1">
    <source>
        <dbReference type="SAM" id="MobiDB-lite"/>
    </source>
</evidence>
<dbReference type="Proteomes" id="UP000265520">
    <property type="component" value="Unassembled WGS sequence"/>
</dbReference>
<feature type="region of interest" description="Disordered" evidence="1">
    <location>
        <begin position="155"/>
        <end position="225"/>
    </location>
</feature>
<feature type="compositionally biased region" description="Acidic residues" evidence="1">
    <location>
        <begin position="1"/>
        <end position="20"/>
    </location>
</feature>
<evidence type="ECO:0000313" key="3">
    <source>
        <dbReference type="Proteomes" id="UP000265520"/>
    </source>
</evidence>
<organism evidence="2 3">
    <name type="scientific">Trifolium medium</name>
    <dbReference type="NCBI Taxonomy" id="97028"/>
    <lineage>
        <taxon>Eukaryota</taxon>
        <taxon>Viridiplantae</taxon>
        <taxon>Streptophyta</taxon>
        <taxon>Embryophyta</taxon>
        <taxon>Tracheophyta</taxon>
        <taxon>Spermatophyta</taxon>
        <taxon>Magnoliopsida</taxon>
        <taxon>eudicotyledons</taxon>
        <taxon>Gunneridae</taxon>
        <taxon>Pentapetalae</taxon>
        <taxon>rosids</taxon>
        <taxon>fabids</taxon>
        <taxon>Fabales</taxon>
        <taxon>Fabaceae</taxon>
        <taxon>Papilionoideae</taxon>
        <taxon>50 kb inversion clade</taxon>
        <taxon>NPAAA clade</taxon>
        <taxon>Hologalegina</taxon>
        <taxon>IRL clade</taxon>
        <taxon>Trifolieae</taxon>
        <taxon>Trifolium</taxon>
    </lineage>
</organism>
<accession>A0A392M044</accession>
<proteinExistence type="predicted"/>
<protein>
    <submittedName>
        <fullName evidence="2">Uncharacterized protein</fullName>
    </submittedName>
</protein>
<sequence>MDSDEEDFVPEISGGDDDGSDSSFNSDFWYASHSDDHVNWYDQNSEDENWQNWEDEDVEVDEDVEAEEVNEHVDEAPLPAVDEAPLPEAPLPDLAEPVAEPMPGDIAGNVAVNEHVDEAPLPAVDEAPLHDLAEPVAEPMPGDIAGNVAGNVAGNELGPLGHAWDPNQFLDGDEQYDADYEKNDETDSDSDSEGAGEIVKTLATKKRSRAIEGDEDSQIKKKAAK</sequence>
<reference evidence="2 3" key="1">
    <citation type="journal article" date="2018" name="Front. Plant Sci.">
        <title>Red Clover (Trifolium pratense) and Zigzag Clover (T. medium) - A Picture of Genomic Similarities and Differences.</title>
        <authorList>
            <person name="Dluhosova J."/>
            <person name="Istvanek J."/>
            <person name="Nedelnik J."/>
            <person name="Repkova J."/>
        </authorList>
    </citation>
    <scope>NUCLEOTIDE SEQUENCE [LARGE SCALE GENOMIC DNA]</scope>
    <source>
        <strain evidence="3">cv. 10/8</strain>
        <tissue evidence="2">Leaf</tissue>
    </source>
</reference>
<dbReference type="EMBL" id="LXQA010001271">
    <property type="protein sequence ID" value="MCH80623.1"/>
    <property type="molecule type" value="Genomic_DNA"/>
</dbReference>
<feature type="compositionally biased region" description="Low complexity" evidence="1">
    <location>
        <begin position="76"/>
        <end position="101"/>
    </location>
</feature>
<dbReference type="AlphaFoldDB" id="A0A392M044"/>
<feature type="region of interest" description="Disordered" evidence="1">
    <location>
        <begin position="1"/>
        <end position="27"/>
    </location>
</feature>
<feature type="region of interest" description="Disordered" evidence="1">
    <location>
        <begin position="64"/>
        <end position="106"/>
    </location>
</feature>
<keyword evidence="3" id="KW-1185">Reference proteome</keyword>
<comment type="caution">
    <text evidence="2">The sequence shown here is derived from an EMBL/GenBank/DDBJ whole genome shotgun (WGS) entry which is preliminary data.</text>
</comment>
<name>A0A392M044_9FABA</name>
<gene>
    <name evidence="2" type="ORF">A2U01_0001393</name>
</gene>
<evidence type="ECO:0000313" key="2">
    <source>
        <dbReference type="EMBL" id="MCH80623.1"/>
    </source>
</evidence>